<dbReference type="InterPro" id="IPR036866">
    <property type="entry name" value="RibonucZ/Hydroxyglut_hydro"/>
</dbReference>
<name>A0A1Z1MIY9_9FLOR</name>
<dbReference type="EMBL" id="MF101440">
    <property type="protein sequence ID" value="ARW65916.1"/>
    <property type="molecule type" value="Genomic_DNA"/>
</dbReference>
<keyword evidence="1" id="KW-0934">Plastid</keyword>
<dbReference type="GeneID" id="33358975"/>
<keyword evidence="1" id="KW-0150">Chloroplast</keyword>
<dbReference type="PANTHER" id="PTHR46018">
    <property type="entry name" value="ZINC PHOSPHODIESTERASE ELAC PROTEIN 1"/>
    <property type="match status" value="1"/>
</dbReference>
<accession>A0A1Z1MIY9</accession>
<dbReference type="AlphaFoldDB" id="A0A1Z1MIY9"/>
<protein>
    <submittedName>
        <fullName evidence="1">Ribonuclease Z</fullName>
    </submittedName>
</protein>
<organism evidence="1">
    <name type="scientific">Ophidocladus simpliciusculus</name>
    <dbReference type="NCBI Taxonomy" id="1261574"/>
    <lineage>
        <taxon>Eukaryota</taxon>
        <taxon>Rhodophyta</taxon>
        <taxon>Florideophyceae</taxon>
        <taxon>Rhodymeniophycidae</taxon>
        <taxon>Ceramiales</taxon>
        <taxon>Rhodomelaceae</taxon>
        <taxon>Herposiphonieae</taxon>
        <taxon>Ophidocladus</taxon>
    </lineage>
</organism>
<proteinExistence type="predicted"/>
<dbReference type="Gene3D" id="3.60.15.10">
    <property type="entry name" value="Ribonuclease Z/Hydroxyacylglutathione hydrolase-like"/>
    <property type="match status" value="1"/>
</dbReference>
<geneLocation type="chloroplast" evidence="1"/>
<dbReference type="RefSeq" id="YP_009396730.1">
    <property type="nucleotide sequence ID" value="NC_035284.1"/>
</dbReference>
<sequence length="226" mass="26328">MIFRLLDINASIFKKTDSSFLMKLSAFKDIWIFNCIEGSQSNIVSCGFKINNLSKIIIMNLHIKNISGLLGLLSSLNLIGRTKCLHIYAHMNLKYYLDLGKKYSWTNFNYRVYIHVLKTGLIINQCGYRVYVFCRYKKYEFIIMQPEQYGTFFLNKARNNCLFPGPLYGKLKKGSTFILPDGLILNGYNLTGINLSGLQILLFISFFYTRKNFEAFWHSDFILFTL</sequence>
<gene>
    <name evidence="1" type="primary">rnz</name>
</gene>
<evidence type="ECO:0000313" key="1">
    <source>
        <dbReference type="EMBL" id="ARW65916.1"/>
    </source>
</evidence>
<dbReference type="GO" id="GO:0042781">
    <property type="term" value="F:3'-tRNA processing endoribonuclease activity"/>
    <property type="evidence" value="ECO:0007669"/>
    <property type="project" value="TreeGrafter"/>
</dbReference>
<dbReference type="PANTHER" id="PTHR46018:SF2">
    <property type="entry name" value="ZINC PHOSPHODIESTERASE ELAC PROTEIN 1"/>
    <property type="match status" value="1"/>
</dbReference>
<reference evidence="1" key="1">
    <citation type="journal article" date="2017" name="J. Phycol.">
        <title>Analysis of chloroplast genomes and a supermatrix inform reclassification of the Rhodomelaceae (Rhodophyta).</title>
        <authorList>
            <person name="Diaz-Tapia P."/>
            <person name="Maggs C.A."/>
            <person name="West J.A."/>
            <person name="Verbruggen H."/>
        </authorList>
    </citation>
    <scope>NUCLEOTIDE SEQUENCE</scope>
    <source>
        <strain evidence="1">PD949</strain>
    </source>
</reference>
<dbReference type="SUPFAM" id="SSF56281">
    <property type="entry name" value="Metallo-hydrolase/oxidoreductase"/>
    <property type="match status" value="1"/>
</dbReference>